<protein>
    <submittedName>
        <fullName evidence="2">Uncharacterized protein</fullName>
    </submittedName>
</protein>
<comment type="caution">
    <text evidence="2">The sequence shown here is derived from an EMBL/GenBank/DDBJ whole genome shotgun (WGS) entry which is preliminary data.</text>
</comment>
<accession>A0A0F9LCN8</accession>
<evidence type="ECO:0000313" key="2">
    <source>
        <dbReference type="EMBL" id="KKM62000.1"/>
    </source>
</evidence>
<evidence type="ECO:0000256" key="1">
    <source>
        <dbReference type="SAM" id="Phobius"/>
    </source>
</evidence>
<name>A0A0F9LCN8_9ZZZZ</name>
<feature type="transmembrane region" description="Helical" evidence="1">
    <location>
        <begin position="12"/>
        <end position="29"/>
    </location>
</feature>
<gene>
    <name evidence="2" type="ORF">LCGC14_1526100</name>
</gene>
<dbReference type="AlphaFoldDB" id="A0A0F9LCN8"/>
<feature type="transmembrane region" description="Helical" evidence="1">
    <location>
        <begin position="35"/>
        <end position="51"/>
    </location>
</feature>
<keyword evidence="1" id="KW-0472">Membrane</keyword>
<sequence length="53" mass="6033">MLKLKLFLESFLNGLILALVVVGISAMFLFKRYDLVLAIVISSLIMLIYNNKE</sequence>
<proteinExistence type="predicted"/>
<reference evidence="2" key="1">
    <citation type="journal article" date="2015" name="Nature">
        <title>Complex archaea that bridge the gap between prokaryotes and eukaryotes.</title>
        <authorList>
            <person name="Spang A."/>
            <person name="Saw J.H."/>
            <person name="Jorgensen S.L."/>
            <person name="Zaremba-Niedzwiedzka K."/>
            <person name="Martijn J."/>
            <person name="Lind A.E."/>
            <person name="van Eijk R."/>
            <person name="Schleper C."/>
            <person name="Guy L."/>
            <person name="Ettema T.J."/>
        </authorList>
    </citation>
    <scope>NUCLEOTIDE SEQUENCE</scope>
</reference>
<keyword evidence="1" id="KW-0812">Transmembrane</keyword>
<dbReference type="EMBL" id="LAZR01011382">
    <property type="protein sequence ID" value="KKM62000.1"/>
    <property type="molecule type" value="Genomic_DNA"/>
</dbReference>
<organism evidence="2">
    <name type="scientific">marine sediment metagenome</name>
    <dbReference type="NCBI Taxonomy" id="412755"/>
    <lineage>
        <taxon>unclassified sequences</taxon>
        <taxon>metagenomes</taxon>
        <taxon>ecological metagenomes</taxon>
    </lineage>
</organism>
<keyword evidence="1" id="KW-1133">Transmembrane helix</keyword>